<evidence type="ECO:0000313" key="2">
    <source>
        <dbReference type="EMBL" id="KAI7835747.1"/>
    </source>
</evidence>
<feature type="compositionally biased region" description="Low complexity" evidence="1">
    <location>
        <begin position="181"/>
        <end position="193"/>
    </location>
</feature>
<feature type="compositionally biased region" description="Acidic residues" evidence="1">
    <location>
        <begin position="235"/>
        <end position="246"/>
    </location>
</feature>
<feature type="compositionally biased region" description="Acidic residues" evidence="1">
    <location>
        <begin position="198"/>
        <end position="210"/>
    </location>
</feature>
<gene>
    <name evidence="2" type="ORF">COHA_010352</name>
</gene>
<feature type="compositionally biased region" description="Low complexity" evidence="1">
    <location>
        <begin position="314"/>
        <end position="329"/>
    </location>
</feature>
<feature type="compositionally biased region" description="Acidic residues" evidence="1">
    <location>
        <begin position="423"/>
        <end position="435"/>
    </location>
</feature>
<feature type="region of interest" description="Disordered" evidence="1">
    <location>
        <begin position="156"/>
        <end position="441"/>
    </location>
</feature>
<keyword evidence="3" id="KW-1185">Reference proteome</keyword>
<dbReference type="InterPro" id="IPR038859">
    <property type="entry name" value="RHL1"/>
</dbReference>
<dbReference type="PANTHER" id="PTHR35698">
    <property type="entry name" value="DNA-BINDING PROTEIN RHL1"/>
    <property type="match status" value="1"/>
</dbReference>
<dbReference type="GO" id="GO:0003677">
    <property type="term" value="F:DNA binding"/>
    <property type="evidence" value="ECO:0007669"/>
    <property type="project" value="InterPro"/>
</dbReference>
<feature type="compositionally biased region" description="Basic residues" evidence="1">
    <location>
        <begin position="215"/>
        <end position="228"/>
    </location>
</feature>
<reference evidence="2" key="1">
    <citation type="submission" date="2020-11" db="EMBL/GenBank/DDBJ databases">
        <title>Chlorella ohadii genome sequencing and assembly.</title>
        <authorList>
            <person name="Murik O."/>
            <person name="Treves H."/>
            <person name="Kedem I."/>
            <person name="Shotland Y."/>
            <person name="Kaplan A."/>
        </authorList>
    </citation>
    <scope>NUCLEOTIDE SEQUENCE</scope>
    <source>
        <strain evidence="2">1</strain>
    </source>
</reference>
<evidence type="ECO:0008006" key="4">
    <source>
        <dbReference type="Google" id="ProtNLM"/>
    </source>
</evidence>
<proteinExistence type="predicted"/>
<dbReference type="PANTHER" id="PTHR35698:SF2">
    <property type="entry name" value="DNA-BINDING PROTEIN RHL1"/>
    <property type="match status" value="1"/>
</dbReference>
<evidence type="ECO:0000256" key="1">
    <source>
        <dbReference type="SAM" id="MobiDB-lite"/>
    </source>
</evidence>
<evidence type="ECO:0000313" key="3">
    <source>
        <dbReference type="Proteomes" id="UP001205105"/>
    </source>
</evidence>
<dbReference type="Proteomes" id="UP001205105">
    <property type="component" value="Unassembled WGS sequence"/>
</dbReference>
<comment type="caution">
    <text evidence="2">The sequence shown here is derived from an EMBL/GenBank/DDBJ whole genome shotgun (WGS) entry which is preliminary data.</text>
</comment>
<accession>A0AAD5H1C0</accession>
<dbReference type="GO" id="GO:0042023">
    <property type="term" value="P:DNA endoreduplication"/>
    <property type="evidence" value="ECO:0007669"/>
    <property type="project" value="InterPro"/>
</dbReference>
<organism evidence="2 3">
    <name type="scientific">Chlorella ohadii</name>
    <dbReference type="NCBI Taxonomy" id="2649997"/>
    <lineage>
        <taxon>Eukaryota</taxon>
        <taxon>Viridiplantae</taxon>
        <taxon>Chlorophyta</taxon>
        <taxon>core chlorophytes</taxon>
        <taxon>Trebouxiophyceae</taxon>
        <taxon>Chlorellales</taxon>
        <taxon>Chlorellaceae</taxon>
        <taxon>Chlorella clade</taxon>
        <taxon>Chlorella</taxon>
    </lineage>
</organism>
<name>A0AAD5H1C0_9CHLO</name>
<feature type="compositionally biased region" description="Acidic residues" evidence="1">
    <location>
        <begin position="392"/>
        <end position="412"/>
    </location>
</feature>
<protein>
    <recommendedName>
        <fullName evidence="4">DNA-binding protein RHL1</fullName>
    </recommendedName>
</protein>
<dbReference type="AlphaFoldDB" id="A0AAD5H1C0"/>
<dbReference type="EMBL" id="JADXDR010000230">
    <property type="protein sequence ID" value="KAI7835747.1"/>
    <property type="molecule type" value="Genomic_DNA"/>
</dbReference>
<feature type="compositionally biased region" description="Low complexity" evidence="1">
    <location>
        <begin position="256"/>
        <end position="273"/>
    </location>
</feature>
<sequence>MAPKAQAAASAAAAEDPSLVEHQRLQEAAFDMGVLSHTRRLCTQPLPPTKVMQRAGGKDIVKKSSSRKGRYLLAFNFQLAPAAAGKLGTLAALDSKNPVMYLDFPQGRYKLFGTLVFPRNKYLVLRMGQKEVLCEDVLESMIVFSEGWWVGTAEENPEERRLPEPDWLAQPPLHSKFDFSTRGTAAAAPGATGKDTEAAEEEEEEAEEEPASQRPQRRASRGAAGKRLRYNEASSGEEDGAQDSEAEERAPRKLQRTGSQQQRAQRTTQAKQQPESHPIDLVENGSSEDDERPLAARAGKPAQATLDAFVKRQAAAAPKSAGKAAAAKAKPARKRAAAADSDTEDKVVDLAGSSGDEAAAAAGTQEPPSSQRPRSQRKAAGAASKKLRIEENSEDEEAEDGGDAVSDDDPIEDASGSKAVSGSEEEEEASEEEASDYVPSD</sequence>